<evidence type="ECO:0000256" key="3">
    <source>
        <dbReference type="SAM" id="MobiDB-lite"/>
    </source>
</evidence>
<feature type="transmembrane region" description="Helical" evidence="4">
    <location>
        <begin position="166"/>
        <end position="184"/>
    </location>
</feature>
<comment type="catalytic activity">
    <reaction evidence="2">
        <text>2 GTP = 3',3'-c-di-GMP + 2 diphosphate</text>
        <dbReference type="Rhea" id="RHEA:24898"/>
        <dbReference type="ChEBI" id="CHEBI:33019"/>
        <dbReference type="ChEBI" id="CHEBI:37565"/>
        <dbReference type="ChEBI" id="CHEBI:58805"/>
        <dbReference type="EC" id="2.7.7.65"/>
    </reaction>
</comment>
<protein>
    <recommendedName>
        <fullName evidence="1">diguanylate cyclase</fullName>
        <ecNumber evidence="1">2.7.7.65</ecNumber>
    </recommendedName>
</protein>
<evidence type="ECO:0000313" key="6">
    <source>
        <dbReference type="EMBL" id="SMF76180.1"/>
    </source>
</evidence>
<evidence type="ECO:0000256" key="1">
    <source>
        <dbReference type="ARBA" id="ARBA00012528"/>
    </source>
</evidence>
<dbReference type="GO" id="GO:1902201">
    <property type="term" value="P:negative regulation of bacterial-type flagellum-dependent cell motility"/>
    <property type="evidence" value="ECO:0007669"/>
    <property type="project" value="TreeGrafter"/>
</dbReference>
<dbReference type="RefSeq" id="WP_132325050.1">
    <property type="nucleotide sequence ID" value="NZ_FWZT01000030.1"/>
</dbReference>
<dbReference type="GO" id="GO:0052621">
    <property type="term" value="F:diguanylate cyclase activity"/>
    <property type="evidence" value="ECO:0007669"/>
    <property type="project" value="UniProtKB-EC"/>
</dbReference>
<dbReference type="GO" id="GO:0005886">
    <property type="term" value="C:plasma membrane"/>
    <property type="evidence" value="ECO:0007669"/>
    <property type="project" value="TreeGrafter"/>
</dbReference>
<dbReference type="InterPro" id="IPR029787">
    <property type="entry name" value="Nucleotide_cyclase"/>
</dbReference>
<dbReference type="STRING" id="1513793.SAMN06296036_1305"/>
<keyword evidence="7" id="KW-1185">Reference proteome</keyword>
<feature type="transmembrane region" description="Helical" evidence="4">
    <location>
        <begin position="96"/>
        <end position="114"/>
    </location>
</feature>
<dbReference type="AlphaFoldDB" id="A0A1Y6CTL8"/>
<dbReference type="PROSITE" id="PS50887">
    <property type="entry name" value="GGDEF"/>
    <property type="match status" value="1"/>
</dbReference>
<organism evidence="6 7">
    <name type="scientific">Pseudobacteriovorax antillogorgiicola</name>
    <dbReference type="NCBI Taxonomy" id="1513793"/>
    <lineage>
        <taxon>Bacteria</taxon>
        <taxon>Pseudomonadati</taxon>
        <taxon>Bdellovibrionota</taxon>
        <taxon>Oligoflexia</taxon>
        <taxon>Oligoflexales</taxon>
        <taxon>Pseudobacteriovoracaceae</taxon>
        <taxon>Pseudobacteriovorax</taxon>
    </lineage>
</organism>
<dbReference type="PANTHER" id="PTHR45138">
    <property type="entry name" value="REGULATORY COMPONENTS OF SENSORY TRANSDUCTION SYSTEM"/>
    <property type="match status" value="1"/>
</dbReference>
<keyword evidence="4" id="KW-0812">Transmembrane</keyword>
<name>A0A1Y6CTL8_9BACT</name>
<evidence type="ECO:0000259" key="5">
    <source>
        <dbReference type="PROSITE" id="PS50887"/>
    </source>
</evidence>
<dbReference type="InterPro" id="IPR043128">
    <property type="entry name" value="Rev_trsase/Diguanyl_cyclase"/>
</dbReference>
<dbReference type="Gene3D" id="3.30.70.270">
    <property type="match status" value="2"/>
</dbReference>
<dbReference type="SUPFAM" id="SSF55073">
    <property type="entry name" value="Nucleotide cyclase"/>
    <property type="match status" value="2"/>
</dbReference>
<keyword evidence="4" id="KW-0472">Membrane</keyword>
<evidence type="ECO:0000256" key="4">
    <source>
        <dbReference type="SAM" id="Phobius"/>
    </source>
</evidence>
<accession>A0A1Y6CTL8</accession>
<feature type="transmembrane region" description="Helical" evidence="4">
    <location>
        <begin position="12"/>
        <end position="32"/>
    </location>
</feature>
<dbReference type="EMBL" id="FWZT01000030">
    <property type="protein sequence ID" value="SMF76180.1"/>
    <property type="molecule type" value="Genomic_DNA"/>
</dbReference>
<feature type="transmembrane region" description="Helical" evidence="4">
    <location>
        <begin position="65"/>
        <end position="84"/>
    </location>
</feature>
<dbReference type="OrthoDB" id="9812260at2"/>
<dbReference type="InterPro" id="IPR050469">
    <property type="entry name" value="Diguanylate_Cyclase"/>
</dbReference>
<dbReference type="GO" id="GO:0043709">
    <property type="term" value="P:cell adhesion involved in single-species biofilm formation"/>
    <property type="evidence" value="ECO:0007669"/>
    <property type="project" value="TreeGrafter"/>
</dbReference>
<evidence type="ECO:0000313" key="7">
    <source>
        <dbReference type="Proteomes" id="UP000192907"/>
    </source>
</evidence>
<keyword evidence="4" id="KW-1133">Transmembrane helix</keyword>
<dbReference type="NCBIfam" id="TIGR00254">
    <property type="entry name" value="GGDEF"/>
    <property type="match status" value="1"/>
</dbReference>
<feature type="region of interest" description="Disordered" evidence="3">
    <location>
        <begin position="374"/>
        <end position="399"/>
    </location>
</feature>
<gene>
    <name evidence="6" type="ORF">SAMN06296036_1305</name>
</gene>
<feature type="domain" description="GGDEF" evidence="5">
    <location>
        <begin position="270"/>
        <end position="470"/>
    </location>
</feature>
<feature type="transmembrane region" description="Helical" evidence="4">
    <location>
        <begin position="191"/>
        <end position="209"/>
    </location>
</feature>
<feature type="transmembrane region" description="Helical" evidence="4">
    <location>
        <begin position="221"/>
        <end position="240"/>
    </location>
</feature>
<proteinExistence type="predicted"/>
<dbReference type="PANTHER" id="PTHR45138:SF9">
    <property type="entry name" value="DIGUANYLATE CYCLASE DGCM-RELATED"/>
    <property type="match status" value="1"/>
</dbReference>
<dbReference type="InterPro" id="IPR000160">
    <property type="entry name" value="GGDEF_dom"/>
</dbReference>
<dbReference type="EC" id="2.7.7.65" evidence="1"/>
<dbReference type="CDD" id="cd01949">
    <property type="entry name" value="GGDEF"/>
    <property type="match status" value="1"/>
</dbReference>
<dbReference type="SMART" id="SM00267">
    <property type="entry name" value="GGDEF"/>
    <property type="match status" value="1"/>
</dbReference>
<reference evidence="7" key="1">
    <citation type="submission" date="2017-04" db="EMBL/GenBank/DDBJ databases">
        <authorList>
            <person name="Varghese N."/>
            <person name="Submissions S."/>
        </authorList>
    </citation>
    <scope>NUCLEOTIDE SEQUENCE [LARGE SCALE GENOMIC DNA]</scope>
    <source>
        <strain evidence="7">RKEM611</strain>
    </source>
</reference>
<dbReference type="Pfam" id="PF00990">
    <property type="entry name" value="GGDEF"/>
    <property type="match status" value="2"/>
</dbReference>
<evidence type="ECO:0000256" key="2">
    <source>
        <dbReference type="ARBA" id="ARBA00034247"/>
    </source>
</evidence>
<dbReference type="Proteomes" id="UP000192907">
    <property type="component" value="Unassembled WGS sequence"/>
</dbReference>
<feature type="transmembrane region" description="Helical" evidence="4">
    <location>
        <begin position="126"/>
        <end position="146"/>
    </location>
</feature>
<feature type="transmembrane region" description="Helical" evidence="4">
    <location>
        <begin position="38"/>
        <end position="58"/>
    </location>
</feature>
<sequence length="484" mass="55014">MKALGNKIVQIYVFAALLPLIVYLIPTLASKLFVSKGIMSFLSDIPYIGFLAVGFLGYRLNQTRILFSSGFLFISYLILQHIHTGELELDGLNNHSLIKMLAIGTPVAILVMFLQKETRLKDWRSLGRFALAMGPFFLFAILYRWLPETFESTVNFSIIQVPWLSIPQFALLSYLALLSGLYWISDQKIGLYVIAMMIAMFPCLTAYQISLMEGVEQRNMIANTIFAFSVVCGILVDAMFRMYWQRVYLDELTGIPNRRALDEYLYTLDGEYSIAMVDIDYFKKFNDAYGHDEGDNVLRLVAKTLYHEAKMRIYRYGGEEFCAVFEGVDSEDSYMFANKMRRLVHNKKFYIRSEEDEPVKRNLLSLHLSQKKPRYSAMKADDNPEEKEEAKKAAAKKAAKKKASKSNGLKVYEETTDDGGVEQFLRISVSIGLASPTPDYSNPFEVIKLADQALYKAKEQGRNCVVIANKPNPVASSRDQDSAS</sequence>